<accession>A0A2I0UYC6</accession>
<evidence type="ECO:0000313" key="1">
    <source>
        <dbReference type="EMBL" id="PKU51083.1"/>
    </source>
</evidence>
<gene>
    <name evidence="1" type="ORF">CRI88_15515</name>
</gene>
<dbReference type="AlphaFoldDB" id="A0A2I0UYC6"/>
<organism evidence="1 2">
    <name type="scientific">Lysinibacillus fusiformis</name>
    <dbReference type="NCBI Taxonomy" id="28031"/>
    <lineage>
        <taxon>Bacteria</taxon>
        <taxon>Bacillati</taxon>
        <taxon>Bacillota</taxon>
        <taxon>Bacilli</taxon>
        <taxon>Bacillales</taxon>
        <taxon>Bacillaceae</taxon>
        <taxon>Lysinibacillus</taxon>
    </lineage>
</organism>
<sequence length="70" mass="8066">MDRFFELLKLVKQSGANIDHVNVTDRKEVSQSTAIGFDMMLAESIDIKEELLVSIKKSNWEVASFYENKK</sequence>
<comment type="caution">
    <text evidence="1">The sequence shown here is derived from an EMBL/GenBank/DDBJ whole genome shotgun (WGS) entry which is preliminary data.</text>
</comment>
<proteinExistence type="predicted"/>
<name>A0A2I0UYC6_9BACI</name>
<evidence type="ECO:0008006" key="3">
    <source>
        <dbReference type="Google" id="ProtNLM"/>
    </source>
</evidence>
<dbReference type="Proteomes" id="UP000234956">
    <property type="component" value="Unassembled WGS sequence"/>
</dbReference>
<dbReference type="RefSeq" id="WP_036121542.1">
    <property type="nucleotide sequence ID" value="NZ_JAZBNI010000008.1"/>
</dbReference>
<reference evidence="1 2" key="1">
    <citation type="submission" date="2017-10" db="EMBL/GenBank/DDBJ databases">
        <title>Draft genome of Lysinibacillus fusiformis strain Juneja, a laboratory-derived pathogen of Drosophila melanogaster.</title>
        <authorList>
            <person name="Smith B.R."/>
            <person name="Unckless R.L."/>
        </authorList>
    </citation>
    <scope>NUCLEOTIDE SEQUENCE [LARGE SCALE GENOMIC DNA]</scope>
    <source>
        <strain evidence="1 2">Juneja</strain>
    </source>
</reference>
<evidence type="ECO:0000313" key="2">
    <source>
        <dbReference type="Proteomes" id="UP000234956"/>
    </source>
</evidence>
<protein>
    <recommendedName>
        <fullName evidence="3">ACT domain-containing protein</fullName>
    </recommendedName>
</protein>
<dbReference type="EMBL" id="PDFK01000004">
    <property type="protein sequence ID" value="PKU51083.1"/>
    <property type="molecule type" value="Genomic_DNA"/>
</dbReference>